<keyword evidence="2" id="KW-1185">Reference proteome</keyword>
<dbReference type="GeneID" id="32878314"/>
<reference evidence="1" key="1">
    <citation type="journal article" date="2017" name="Vet. Pathol.">
        <title>Ranid Herpesvirus 3 and Proliferative Dermatitis in Free-Ranging Wild Common Frogs (Rana Temporaria).</title>
        <authorList>
            <person name="Origgi F.C."/>
            <person name="Schmidt B.R."/>
            <person name="Lohmann P."/>
            <person name="Otten P."/>
            <person name="Akdesir E."/>
            <person name="Gaschen V."/>
            <person name="Aguilar-Bultet L."/>
            <person name="Wahli T."/>
            <person name="Sattler U."/>
            <person name="Stoffel M.H."/>
        </authorList>
    </citation>
    <scope>NUCLEOTIDE SEQUENCE [LARGE SCALE GENOMIC DNA]</scope>
    <source>
        <strain evidence="1">FO1_2015</strain>
    </source>
</reference>
<name>A0A1X9T5K5_9VIRU</name>
<evidence type="ECO:0000313" key="1">
    <source>
        <dbReference type="EMBL" id="ARR28980.1"/>
    </source>
</evidence>
<dbReference type="RefSeq" id="YP_009362489.1">
    <property type="nucleotide sequence ID" value="NC_034618.1"/>
</dbReference>
<protein>
    <submittedName>
        <fullName evidence="1">Putative proton transport protein motif protein</fullName>
    </submittedName>
</protein>
<sequence length="183" mass="21961">MFGSASNNSVSLLEDGLPSNSRLQYDEFNKLFHYPSQVFCFPDSSQNIFDVFLGGCLAEQYPNAPYLKTLRKFSFWWRKMISVPKVIYELYYKEPYRPWSPLDKLPLGMFRTMADQEWLKDLCKYYPGVSEISFIIRVEYIKAIKMLNENEFHDAYMHLIVVDSLIRVLHRMIDRYYFKRYYA</sequence>
<proteinExistence type="predicted"/>
<accession>A0A1X9T5K5</accession>
<evidence type="ECO:0000313" key="2">
    <source>
        <dbReference type="Proteomes" id="UP000203507"/>
    </source>
</evidence>
<dbReference type="KEGG" id="vg:32878314"/>
<organism evidence="1">
    <name type="scientific">Ranid herpesvirus 3</name>
    <dbReference type="NCBI Taxonomy" id="1987509"/>
    <lineage>
        <taxon>Viruses</taxon>
        <taxon>Duplodnaviria</taxon>
        <taxon>Heunggongvirae</taxon>
        <taxon>Peploviricota</taxon>
        <taxon>Herviviricetes</taxon>
        <taxon>Herpesvirales</taxon>
        <taxon>Alloherpesviridae</taxon>
        <taxon>Batravirus</taxon>
        <taxon>Batravirus ranidallo3</taxon>
    </lineage>
</organism>
<dbReference type="EMBL" id="KX832224">
    <property type="protein sequence ID" value="ARR28980.1"/>
    <property type="molecule type" value="Genomic_DNA"/>
</dbReference>
<dbReference type="Proteomes" id="UP000203507">
    <property type="component" value="Segment"/>
</dbReference>